<dbReference type="OrthoDB" id="951410at2"/>
<feature type="domain" description="Lipid/polyisoprenoid-binding YceI-like" evidence="1">
    <location>
        <begin position="45"/>
        <end position="212"/>
    </location>
</feature>
<evidence type="ECO:0000259" key="1">
    <source>
        <dbReference type="SMART" id="SM00867"/>
    </source>
</evidence>
<dbReference type="AlphaFoldDB" id="A0A369Q5P5"/>
<dbReference type="InterPro" id="IPR036761">
    <property type="entry name" value="TTHA0802/YceI-like_sf"/>
</dbReference>
<sequence>MNNKLSITYLILIIAPLFFGCRGPVKNKNNASASPVSLHIGNGKYFIIDTKESVVVWTGSSVHGPHIGYIYISKGELMIENSQLMGGTVEVDMSTIEGDDHRSDNNLIKHLKDSDFFDVKRFPLSTISITRVASINVEDKEITGNLTIKGITHPVTFPAKMEVKDGIVKANGKLVIDRTDWGIHYKSGKFFDNLKDQAISDSIEFHIMIVAKK</sequence>
<evidence type="ECO:0000313" key="2">
    <source>
        <dbReference type="EMBL" id="RDC58249.1"/>
    </source>
</evidence>
<dbReference type="SUPFAM" id="SSF101874">
    <property type="entry name" value="YceI-like"/>
    <property type="match status" value="1"/>
</dbReference>
<accession>A0A369Q5P5</accession>
<dbReference type="EMBL" id="QPKV01000002">
    <property type="protein sequence ID" value="RDC58249.1"/>
    <property type="molecule type" value="Genomic_DNA"/>
</dbReference>
<keyword evidence="3" id="KW-1185">Reference proteome</keyword>
<dbReference type="Gene3D" id="2.40.128.110">
    <property type="entry name" value="Lipid/polyisoprenoid-binding, YceI-like"/>
    <property type="match status" value="1"/>
</dbReference>
<dbReference type="PANTHER" id="PTHR34406:SF1">
    <property type="entry name" value="PROTEIN YCEI"/>
    <property type="match status" value="1"/>
</dbReference>
<evidence type="ECO:0000313" key="3">
    <source>
        <dbReference type="Proteomes" id="UP000253961"/>
    </source>
</evidence>
<dbReference type="Proteomes" id="UP000253961">
    <property type="component" value="Unassembled WGS sequence"/>
</dbReference>
<gene>
    <name evidence="2" type="ORF">DU508_04745</name>
</gene>
<dbReference type="PANTHER" id="PTHR34406">
    <property type="entry name" value="PROTEIN YCEI"/>
    <property type="match status" value="1"/>
</dbReference>
<dbReference type="RefSeq" id="WP_115401658.1">
    <property type="nucleotide sequence ID" value="NZ_QPKV01000002.1"/>
</dbReference>
<dbReference type="PROSITE" id="PS51257">
    <property type="entry name" value="PROKAR_LIPOPROTEIN"/>
    <property type="match status" value="1"/>
</dbReference>
<name>A0A369Q5P5_9SPHI</name>
<proteinExistence type="predicted"/>
<organism evidence="2 3">
    <name type="scientific">Pedobacter chinensis</name>
    <dbReference type="NCBI Taxonomy" id="2282421"/>
    <lineage>
        <taxon>Bacteria</taxon>
        <taxon>Pseudomonadati</taxon>
        <taxon>Bacteroidota</taxon>
        <taxon>Sphingobacteriia</taxon>
        <taxon>Sphingobacteriales</taxon>
        <taxon>Sphingobacteriaceae</taxon>
        <taxon>Pedobacter</taxon>
    </lineage>
</organism>
<reference evidence="2 3" key="1">
    <citation type="submission" date="2018-07" db="EMBL/GenBank/DDBJ databases">
        <title>Pedobacter sp. nov., isolated from soil.</title>
        <authorList>
            <person name="Zhou L.Y."/>
            <person name="Du Z.J."/>
        </authorList>
    </citation>
    <scope>NUCLEOTIDE SEQUENCE [LARGE SCALE GENOMIC DNA]</scope>
    <source>
        <strain evidence="2 3">JDX94</strain>
    </source>
</reference>
<dbReference type="SMART" id="SM00867">
    <property type="entry name" value="YceI"/>
    <property type="match status" value="1"/>
</dbReference>
<protein>
    <submittedName>
        <fullName evidence="2">YceI family protein</fullName>
    </submittedName>
</protein>
<dbReference type="Pfam" id="PF04264">
    <property type="entry name" value="YceI"/>
    <property type="match status" value="1"/>
</dbReference>
<comment type="caution">
    <text evidence="2">The sequence shown here is derived from an EMBL/GenBank/DDBJ whole genome shotgun (WGS) entry which is preliminary data.</text>
</comment>
<dbReference type="InterPro" id="IPR007372">
    <property type="entry name" value="Lipid/polyisoprenoid-bd_YceI"/>
</dbReference>